<evidence type="ECO:0000256" key="4">
    <source>
        <dbReference type="ARBA" id="ARBA00023136"/>
    </source>
</evidence>
<evidence type="ECO:0000313" key="7">
    <source>
        <dbReference type="Proteomes" id="UP000626244"/>
    </source>
</evidence>
<dbReference type="OrthoDB" id="1679205at2"/>
<dbReference type="Pfam" id="PF02659">
    <property type="entry name" value="Mntp"/>
    <property type="match status" value="2"/>
</dbReference>
<evidence type="ECO:0000313" key="6">
    <source>
        <dbReference type="EMBL" id="GGI10247.1"/>
    </source>
</evidence>
<gene>
    <name evidence="6" type="primary">ytaF</name>
    <name evidence="6" type="ORF">GCM10007380_01830</name>
</gene>
<protein>
    <submittedName>
        <fullName evidence="6">Sporulation membrane protein YtaF</fullName>
    </submittedName>
</protein>
<feature type="transmembrane region" description="Helical" evidence="5">
    <location>
        <begin position="70"/>
        <end position="87"/>
    </location>
</feature>
<feature type="transmembrane region" description="Helical" evidence="5">
    <location>
        <begin position="167"/>
        <end position="184"/>
    </location>
</feature>
<dbReference type="RefSeq" id="WP_088002919.1">
    <property type="nucleotide sequence ID" value="NZ_BMHB01000001.1"/>
</dbReference>
<feature type="transmembrane region" description="Helical" evidence="5">
    <location>
        <begin position="196"/>
        <end position="214"/>
    </location>
</feature>
<proteinExistence type="predicted"/>
<dbReference type="AlphaFoldDB" id="A0A8J3AC37"/>
<dbReference type="PANTHER" id="PTHR35529:SF2">
    <property type="entry name" value="SPORULATION PROTEIN YTAF-RELATED"/>
    <property type="match status" value="1"/>
</dbReference>
<dbReference type="InterPro" id="IPR014205">
    <property type="entry name" value="Spore_YtaF"/>
</dbReference>
<dbReference type="PANTHER" id="PTHR35529">
    <property type="entry name" value="MANGANESE EFFLUX PUMP MNTP-RELATED"/>
    <property type="match status" value="1"/>
</dbReference>
<dbReference type="Proteomes" id="UP000626244">
    <property type="component" value="Unassembled WGS sequence"/>
</dbReference>
<keyword evidence="2 5" id="KW-0812">Transmembrane</keyword>
<sequence length="216" mass="23052">MVNMLSLILLACALSLDSCSVGFTYGLRKVKIPMKSIITIAICSGIILMTSMGIGHAVTNFFSPIIAKRIGGFVLVCIGLWVLYQFYRSNKGSNSVIEEKIDSEDTIINFEIEVLGIVVKILKKPTAADLDRSGSISGLEAMLLGFALSLDAFGAGIGASMLGFSPLLTAAVTSTASALFLLFGMKLGNVLSQNSWLQKLTFLPGVFLILLGLMKM</sequence>
<feature type="transmembrane region" description="Helical" evidence="5">
    <location>
        <begin position="36"/>
        <end position="58"/>
    </location>
</feature>
<name>A0A8J3AC37_9BACI</name>
<organism evidence="6 7">
    <name type="scientific">Gottfriedia solisilvae</name>
    <dbReference type="NCBI Taxonomy" id="1516104"/>
    <lineage>
        <taxon>Bacteria</taxon>
        <taxon>Bacillati</taxon>
        <taxon>Bacillota</taxon>
        <taxon>Bacilli</taxon>
        <taxon>Bacillales</taxon>
        <taxon>Bacillaceae</taxon>
        <taxon>Gottfriedia</taxon>
    </lineage>
</organism>
<dbReference type="InterPro" id="IPR003810">
    <property type="entry name" value="Mntp/YtaF"/>
</dbReference>
<dbReference type="EMBL" id="BMHB01000001">
    <property type="protein sequence ID" value="GGI10247.1"/>
    <property type="molecule type" value="Genomic_DNA"/>
</dbReference>
<comment type="caution">
    <text evidence="6">The sequence shown here is derived from an EMBL/GenBank/DDBJ whole genome shotgun (WGS) entry which is preliminary data.</text>
</comment>
<accession>A0A8J3AC37</accession>
<reference evidence="7" key="1">
    <citation type="journal article" date="2019" name="Int. J. Syst. Evol. Microbiol.">
        <title>The Global Catalogue of Microorganisms (GCM) 10K type strain sequencing project: providing services to taxonomists for standard genome sequencing and annotation.</title>
        <authorList>
            <consortium name="The Broad Institute Genomics Platform"/>
            <consortium name="The Broad Institute Genome Sequencing Center for Infectious Disease"/>
            <person name="Wu L."/>
            <person name="Ma J."/>
        </authorList>
    </citation>
    <scope>NUCLEOTIDE SEQUENCE [LARGE SCALE GENOMIC DNA]</scope>
    <source>
        <strain evidence="7">CGMCC 1.14993</strain>
    </source>
</reference>
<evidence type="ECO:0000256" key="1">
    <source>
        <dbReference type="ARBA" id="ARBA00022475"/>
    </source>
</evidence>
<evidence type="ECO:0000256" key="3">
    <source>
        <dbReference type="ARBA" id="ARBA00022989"/>
    </source>
</evidence>
<keyword evidence="3 5" id="KW-1133">Transmembrane helix</keyword>
<dbReference type="NCBIfam" id="TIGR02840">
    <property type="entry name" value="spore_YtaF"/>
    <property type="match status" value="1"/>
</dbReference>
<evidence type="ECO:0000256" key="5">
    <source>
        <dbReference type="SAM" id="Phobius"/>
    </source>
</evidence>
<keyword evidence="7" id="KW-1185">Reference proteome</keyword>
<keyword evidence="1" id="KW-1003">Cell membrane</keyword>
<keyword evidence="4 5" id="KW-0472">Membrane</keyword>
<evidence type="ECO:0000256" key="2">
    <source>
        <dbReference type="ARBA" id="ARBA00022692"/>
    </source>
</evidence>
<feature type="transmembrane region" description="Helical" evidence="5">
    <location>
        <begin position="141"/>
        <end position="160"/>
    </location>
</feature>